<dbReference type="GO" id="GO:0043236">
    <property type="term" value="F:laminin binding"/>
    <property type="evidence" value="ECO:0007669"/>
    <property type="project" value="InterPro"/>
</dbReference>
<dbReference type="SUPFAM" id="SSF50242">
    <property type="entry name" value="TIMP-like"/>
    <property type="match status" value="1"/>
</dbReference>
<comment type="caution">
    <text evidence="1">Lacks conserved residue(s) required for the propagation of feature annotation.</text>
</comment>
<organism evidence="3 4">
    <name type="scientific">Ridgeia piscesae</name>
    <name type="common">Tubeworm</name>
    <dbReference type="NCBI Taxonomy" id="27915"/>
    <lineage>
        <taxon>Eukaryota</taxon>
        <taxon>Metazoa</taxon>
        <taxon>Spiralia</taxon>
        <taxon>Lophotrochozoa</taxon>
        <taxon>Annelida</taxon>
        <taxon>Polychaeta</taxon>
        <taxon>Sedentaria</taxon>
        <taxon>Canalipalpata</taxon>
        <taxon>Sabellida</taxon>
        <taxon>Siboglinidae</taxon>
        <taxon>Ridgeia</taxon>
    </lineage>
</organism>
<reference evidence="3" key="1">
    <citation type="journal article" date="2023" name="Mol. Biol. Evol.">
        <title>Third-Generation Sequencing Reveals the Adaptive Role of the Epigenome in Three Deep-Sea Polychaetes.</title>
        <authorList>
            <person name="Perez M."/>
            <person name="Aroh O."/>
            <person name="Sun Y."/>
            <person name="Lan Y."/>
            <person name="Juniper S.K."/>
            <person name="Young C.R."/>
            <person name="Angers B."/>
            <person name="Qian P.Y."/>
        </authorList>
    </citation>
    <scope>NUCLEOTIDE SEQUENCE</scope>
    <source>
        <strain evidence="3">R07B-5</strain>
    </source>
</reference>
<gene>
    <name evidence="3" type="ORF">NP493_194g07029</name>
</gene>
<dbReference type="GO" id="GO:0005886">
    <property type="term" value="C:plasma membrane"/>
    <property type="evidence" value="ECO:0007669"/>
    <property type="project" value="GOC"/>
</dbReference>
<comment type="caution">
    <text evidence="3">The sequence shown here is derived from an EMBL/GenBank/DDBJ whole genome shotgun (WGS) entry which is preliminary data.</text>
</comment>
<sequence>MMLSTPDKRRLLVGWCFLAVFGVRLPGVSTCILLLNGWEPLSLRELAVQADVVVGARTLATYKEERTPEARTYTATFRIFSVLKGGDLLDDIERAPGSRRNVYNVSNFGDKTMCYADVAEGETYLLFLTLFGGRLSAKYDDLFGAAADYDDESEAEILAAIGE</sequence>
<evidence type="ECO:0000256" key="1">
    <source>
        <dbReference type="PROSITE-ProRule" id="PRU00443"/>
    </source>
</evidence>
<dbReference type="Proteomes" id="UP001209878">
    <property type="component" value="Unassembled WGS sequence"/>
</dbReference>
<dbReference type="InterPro" id="IPR004850">
    <property type="entry name" value="NtA_dom"/>
</dbReference>
<protein>
    <recommendedName>
        <fullName evidence="2">NtA domain-containing protein</fullName>
    </recommendedName>
</protein>
<feature type="domain" description="NtA" evidence="2">
    <location>
        <begin position="31"/>
        <end position="163"/>
    </location>
</feature>
<dbReference type="GO" id="GO:0043113">
    <property type="term" value="P:receptor clustering"/>
    <property type="evidence" value="ECO:0007669"/>
    <property type="project" value="InterPro"/>
</dbReference>
<keyword evidence="4" id="KW-1185">Reference proteome</keyword>
<evidence type="ECO:0000313" key="4">
    <source>
        <dbReference type="Proteomes" id="UP001209878"/>
    </source>
</evidence>
<dbReference type="PROSITE" id="PS51121">
    <property type="entry name" value="NTA"/>
    <property type="match status" value="1"/>
</dbReference>
<dbReference type="AlphaFoldDB" id="A0AAD9P1X8"/>
<evidence type="ECO:0000313" key="3">
    <source>
        <dbReference type="EMBL" id="KAK2186642.1"/>
    </source>
</evidence>
<dbReference type="InterPro" id="IPR008993">
    <property type="entry name" value="TIMP-like_OB-fold"/>
</dbReference>
<evidence type="ECO:0000259" key="2">
    <source>
        <dbReference type="PROSITE" id="PS51121"/>
    </source>
</evidence>
<dbReference type="EMBL" id="JAODUO010000194">
    <property type="protein sequence ID" value="KAK2186642.1"/>
    <property type="molecule type" value="Genomic_DNA"/>
</dbReference>
<name>A0AAD9P1X8_RIDPI</name>
<dbReference type="Gene3D" id="2.40.50.120">
    <property type="match status" value="1"/>
</dbReference>
<proteinExistence type="predicted"/>
<accession>A0AAD9P1X8</accession>